<dbReference type="OrthoDB" id="2887155at2"/>
<keyword evidence="1" id="KW-1133">Transmembrane helix</keyword>
<evidence type="ECO:0000256" key="1">
    <source>
        <dbReference type="SAM" id="Phobius"/>
    </source>
</evidence>
<gene>
    <name evidence="2" type="ORF">FHP05_00020</name>
</gene>
<accession>A0A5C8P1G0</accession>
<sequence>MDKGQQEQKKFLEQQYQWSIEQMRILDEIDMLLHQMKKFGCCHFPEFCQMIFDVVYFSAVMVGFYSYKFY</sequence>
<feature type="transmembrane region" description="Helical" evidence="1">
    <location>
        <begin position="47"/>
        <end position="67"/>
    </location>
</feature>
<name>A0A5C8P1G0_9BACI</name>
<dbReference type="RefSeq" id="WP_147664884.1">
    <property type="nucleotide sequence ID" value="NZ_VDUW01000001.1"/>
</dbReference>
<reference evidence="2 3" key="1">
    <citation type="submission" date="2019-06" db="EMBL/GenBank/DDBJ databases">
        <title>Cerasibacillus sp. nov., isolated from maize field.</title>
        <authorList>
            <person name="Lin S.-Y."/>
            <person name="Tsai C.-F."/>
            <person name="Young C.-C."/>
        </authorList>
    </citation>
    <scope>NUCLEOTIDE SEQUENCE [LARGE SCALE GENOMIC DNA]</scope>
    <source>
        <strain evidence="2 3">CC-CFT480</strain>
    </source>
</reference>
<comment type="caution">
    <text evidence="2">The sequence shown here is derived from an EMBL/GenBank/DDBJ whole genome shotgun (WGS) entry which is preliminary data.</text>
</comment>
<protein>
    <submittedName>
        <fullName evidence="2">Uncharacterized protein</fullName>
    </submittedName>
</protein>
<evidence type="ECO:0000313" key="2">
    <source>
        <dbReference type="EMBL" id="TXL67450.1"/>
    </source>
</evidence>
<keyword evidence="3" id="KW-1185">Reference proteome</keyword>
<keyword evidence="1" id="KW-0472">Membrane</keyword>
<evidence type="ECO:0000313" key="3">
    <source>
        <dbReference type="Proteomes" id="UP000321574"/>
    </source>
</evidence>
<organism evidence="2 3">
    <name type="scientific">Cerasibacillus terrae</name>
    <dbReference type="NCBI Taxonomy" id="2498845"/>
    <lineage>
        <taxon>Bacteria</taxon>
        <taxon>Bacillati</taxon>
        <taxon>Bacillota</taxon>
        <taxon>Bacilli</taxon>
        <taxon>Bacillales</taxon>
        <taxon>Bacillaceae</taxon>
        <taxon>Cerasibacillus</taxon>
    </lineage>
</organism>
<dbReference type="EMBL" id="VDUW01000001">
    <property type="protein sequence ID" value="TXL67450.1"/>
    <property type="molecule type" value="Genomic_DNA"/>
</dbReference>
<proteinExistence type="predicted"/>
<keyword evidence="1" id="KW-0812">Transmembrane</keyword>
<dbReference type="AlphaFoldDB" id="A0A5C8P1G0"/>
<dbReference type="Proteomes" id="UP000321574">
    <property type="component" value="Unassembled WGS sequence"/>
</dbReference>